<gene>
    <name evidence="2" type="ORF">PGT21_031989</name>
</gene>
<dbReference type="EMBL" id="VSWC01000014">
    <property type="protein sequence ID" value="KAA1115128.1"/>
    <property type="molecule type" value="Genomic_DNA"/>
</dbReference>
<keyword evidence="3" id="KW-1185">Reference proteome</keyword>
<evidence type="ECO:0000256" key="1">
    <source>
        <dbReference type="SAM" id="MobiDB-lite"/>
    </source>
</evidence>
<sequence>MERDGDKKDVNPNKRTHGRKQVHGTSVSLVARRSSSSNPTTTATKEAHPSRTQSNKKKKKKKNRFKLASGNRILPWSKHFINLQTTPSSES</sequence>
<name>A0A5B0QPL0_PUCGR</name>
<evidence type="ECO:0000313" key="2">
    <source>
        <dbReference type="EMBL" id="KAA1115128.1"/>
    </source>
</evidence>
<protein>
    <submittedName>
        <fullName evidence="2">Uncharacterized protein</fullName>
    </submittedName>
</protein>
<feature type="region of interest" description="Disordered" evidence="1">
    <location>
        <begin position="1"/>
        <end position="71"/>
    </location>
</feature>
<evidence type="ECO:0000313" key="3">
    <source>
        <dbReference type="Proteomes" id="UP000324748"/>
    </source>
</evidence>
<proteinExistence type="predicted"/>
<dbReference type="AlphaFoldDB" id="A0A5B0QPL0"/>
<reference evidence="2 3" key="1">
    <citation type="submission" date="2019-05" db="EMBL/GenBank/DDBJ databases">
        <title>Emergence of the Ug99 lineage of the wheat stem rust pathogen through somatic hybridization.</title>
        <authorList>
            <person name="Li F."/>
            <person name="Upadhyaya N.M."/>
            <person name="Sperschneider J."/>
            <person name="Matny O."/>
            <person name="Nguyen-Phuc H."/>
            <person name="Mago R."/>
            <person name="Raley C."/>
            <person name="Miller M.E."/>
            <person name="Silverstein K.A.T."/>
            <person name="Henningsen E."/>
            <person name="Hirsch C.D."/>
            <person name="Visser B."/>
            <person name="Pretorius Z.A."/>
            <person name="Steffenson B.J."/>
            <person name="Schwessinger B."/>
            <person name="Dodds P.N."/>
            <person name="Figueroa M."/>
        </authorList>
    </citation>
    <scope>NUCLEOTIDE SEQUENCE [LARGE SCALE GENOMIC DNA]</scope>
    <source>
        <strain evidence="2">21-0</strain>
    </source>
</reference>
<feature type="compositionally biased region" description="Low complexity" evidence="1">
    <location>
        <begin position="26"/>
        <end position="37"/>
    </location>
</feature>
<dbReference type="Proteomes" id="UP000324748">
    <property type="component" value="Unassembled WGS sequence"/>
</dbReference>
<organism evidence="2 3">
    <name type="scientific">Puccinia graminis f. sp. tritici</name>
    <dbReference type="NCBI Taxonomy" id="56615"/>
    <lineage>
        <taxon>Eukaryota</taxon>
        <taxon>Fungi</taxon>
        <taxon>Dikarya</taxon>
        <taxon>Basidiomycota</taxon>
        <taxon>Pucciniomycotina</taxon>
        <taxon>Pucciniomycetes</taxon>
        <taxon>Pucciniales</taxon>
        <taxon>Pucciniaceae</taxon>
        <taxon>Puccinia</taxon>
    </lineage>
</organism>
<feature type="compositionally biased region" description="Basic and acidic residues" evidence="1">
    <location>
        <begin position="1"/>
        <end position="12"/>
    </location>
</feature>
<dbReference type="OrthoDB" id="6703404at2759"/>
<comment type="caution">
    <text evidence="2">The sequence shown here is derived from an EMBL/GenBank/DDBJ whole genome shotgun (WGS) entry which is preliminary data.</text>
</comment>
<accession>A0A5B0QPL0</accession>
<feature type="compositionally biased region" description="Basic residues" evidence="1">
    <location>
        <begin position="54"/>
        <end position="65"/>
    </location>
</feature>